<evidence type="ECO:0000256" key="1">
    <source>
        <dbReference type="SAM" id="Phobius"/>
    </source>
</evidence>
<dbReference type="RefSeq" id="WP_047944560.1">
    <property type="nucleotide sequence ID" value="NZ_JABRVN010000207.1"/>
</dbReference>
<dbReference type="AlphaFoldDB" id="A0A0J1I6S7"/>
<proteinExistence type="predicted"/>
<keyword evidence="1" id="KW-1133">Transmembrane helix</keyword>
<name>A0A0J1I6S7_NIACI</name>
<accession>A0A0J1I6S7</accession>
<protein>
    <submittedName>
        <fullName evidence="2">Uncharacterized protein</fullName>
    </submittedName>
</protein>
<evidence type="ECO:0000313" key="4">
    <source>
        <dbReference type="Proteomes" id="UP000036045"/>
    </source>
</evidence>
<dbReference type="EMBL" id="LDPH01000036">
    <property type="protein sequence ID" value="KLV21676.1"/>
    <property type="molecule type" value="Genomic_DNA"/>
</dbReference>
<dbReference type="EMBL" id="JAGTPX010000006">
    <property type="protein sequence ID" value="MBR8669516.1"/>
    <property type="molecule type" value="Genomic_DNA"/>
</dbReference>
<keyword evidence="1" id="KW-0472">Membrane</keyword>
<gene>
    <name evidence="2" type="ORF">ABW02_22750</name>
    <name evidence="3" type="ORF">KD144_08175</name>
</gene>
<keyword evidence="4" id="KW-1185">Reference proteome</keyword>
<sequence length="215" mass="24752">MMKKHYIWIISISIITICIAIYINVSSSQKLTPVDLKDMQNNVAKEVSFNKEYQEKTMEWAEKNAKGDMELDLGFYEPNEHSDVSPQRNVINYFMTGLLQDNIDYFTSAFDIEVLSQDLFQSKEEDKELVVKEIINRISRNGSIEGLKIKEAKEGIGPNSNRVLLELKYSDGLSKRIEIRISPSEYAHSEEHHHSTYSIVTSAWEIVKQIEGTVK</sequence>
<organism evidence="2 4">
    <name type="scientific">Niallia circulans</name>
    <name type="common">Bacillus circulans</name>
    <dbReference type="NCBI Taxonomy" id="1397"/>
    <lineage>
        <taxon>Bacteria</taxon>
        <taxon>Bacillati</taxon>
        <taxon>Bacillota</taxon>
        <taxon>Bacilli</taxon>
        <taxon>Bacillales</taxon>
        <taxon>Bacillaceae</taxon>
        <taxon>Niallia</taxon>
    </lineage>
</organism>
<evidence type="ECO:0000313" key="2">
    <source>
        <dbReference type="EMBL" id="KLV21676.1"/>
    </source>
</evidence>
<reference evidence="2 4" key="1">
    <citation type="submission" date="2015-05" db="EMBL/GenBank/DDBJ databases">
        <title>Whole genome sequence and identification of bacterial endophytes from Costus igneus.</title>
        <authorList>
            <person name="Lee Y.P."/>
            <person name="Gan H.M."/>
            <person name="Eng W."/>
            <person name="Wheatley M.S."/>
            <person name="Caraballo A."/>
            <person name="Polter S."/>
            <person name="Savka M.A."/>
            <person name="Hudson A.O."/>
        </authorList>
    </citation>
    <scope>NUCLEOTIDE SEQUENCE [LARGE SCALE GENOMIC DNA]</scope>
    <source>
        <strain evidence="2 4">RIT379</strain>
    </source>
</reference>
<feature type="transmembrane region" description="Helical" evidence="1">
    <location>
        <begin position="6"/>
        <end position="25"/>
    </location>
</feature>
<dbReference type="Proteomes" id="UP000036045">
    <property type="component" value="Unassembled WGS sequence"/>
</dbReference>
<keyword evidence="1" id="KW-0812">Transmembrane</keyword>
<dbReference type="PATRIC" id="fig|1397.4.peg.3667"/>
<evidence type="ECO:0000313" key="3">
    <source>
        <dbReference type="EMBL" id="MBR8669516.1"/>
    </source>
</evidence>
<comment type="caution">
    <text evidence="2">The sequence shown here is derived from an EMBL/GenBank/DDBJ whole genome shotgun (WGS) entry which is preliminary data.</text>
</comment>
<dbReference type="OrthoDB" id="2863395at2"/>
<reference evidence="3" key="2">
    <citation type="submission" date="2021-04" db="EMBL/GenBank/DDBJ databases">
        <title>Genomic analysis of electroactive and textile dye degrading Bacillus circulans strain: DC10 isolated from constructed wetland-microbial fuel cells treating textile dye wastewaters.</title>
        <authorList>
            <person name="Patel D.U."/>
            <person name="Desai C.R."/>
        </authorList>
    </citation>
    <scope>NUCLEOTIDE SEQUENCE</scope>
    <source>
        <strain evidence="3">DC10</strain>
    </source>
</reference>